<keyword evidence="6" id="KW-0533">Nickel</keyword>
<feature type="transmembrane region" description="Helical" evidence="13">
    <location>
        <begin position="277"/>
        <end position="301"/>
    </location>
</feature>
<reference evidence="15 16" key="1">
    <citation type="submission" date="2018-06" db="EMBL/GenBank/DDBJ databases">
        <title>Rhizobium wuzhouense sp. nov., isolated from roots of Oryza officinalis.</title>
        <authorList>
            <person name="Yuan T."/>
        </authorList>
    </citation>
    <scope>NUCLEOTIDE SEQUENCE [LARGE SCALE GENOMIC DNA]</scope>
    <source>
        <strain evidence="15 16">W44</strain>
    </source>
</reference>
<dbReference type="PANTHER" id="PTHR40659">
    <property type="entry name" value="NICKEL/COBALT EFFLUX SYSTEM RCNA"/>
    <property type="match status" value="1"/>
</dbReference>
<evidence type="ECO:0000256" key="1">
    <source>
        <dbReference type="ARBA" id="ARBA00002510"/>
    </source>
</evidence>
<comment type="subcellular location">
    <subcellularLocation>
        <location evidence="2 13">Cell membrane</location>
        <topology evidence="2 13">Multi-pass membrane protein</topology>
    </subcellularLocation>
</comment>
<comment type="similarity">
    <text evidence="13">Belongs to the NiCoT transporter (TC 2.A.52) family.</text>
</comment>
<evidence type="ECO:0000256" key="4">
    <source>
        <dbReference type="ARBA" id="ARBA00022448"/>
    </source>
</evidence>
<evidence type="ECO:0000256" key="2">
    <source>
        <dbReference type="ARBA" id="ARBA00004651"/>
    </source>
</evidence>
<evidence type="ECO:0000256" key="7">
    <source>
        <dbReference type="ARBA" id="ARBA00022692"/>
    </source>
</evidence>
<accession>A0ABX5NSM2</accession>
<evidence type="ECO:0000256" key="13">
    <source>
        <dbReference type="RuleBase" id="RU362101"/>
    </source>
</evidence>
<comment type="caution">
    <text evidence="15">The sequence shown here is derived from an EMBL/GenBank/DDBJ whole genome shotgun (WGS) entry which is preliminary data.</text>
</comment>
<keyword evidence="11 13" id="KW-0472">Membrane</keyword>
<protein>
    <recommendedName>
        <fullName evidence="13">Nickel/cobalt efflux system</fullName>
    </recommendedName>
</protein>
<evidence type="ECO:0000256" key="14">
    <source>
        <dbReference type="SAM" id="SignalP"/>
    </source>
</evidence>
<keyword evidence="12" id="KW-0170">Cobalt</keyword>
<keyword evidence="7 13" id="KW-0812">Transmembrane</keyword>
<dbReference type="InterPro" id="IPR051224">
    <property type="entry name" value="NiCoT_RcnA"/>
</dbReference>
<dbReference type="RefSeq" id="WP_110791545.1">
    <property type="nucleotide sequence ID" value="NZ_QJRY01000004.1"/>
</dbReference>
<keyword evidence="3" id="KW-0171">Cobalt transport</keyword>
<sequence>MLNGVRANKALPLLLTLGALLLASSLAHAASPLGVGAAEPSYQPASGPFAHLLVWINTHQQAFYRALTTALKAMREDPSALATLVGLSFAYGVFHAAGPGHGKAVISSYMLANEIELKRGILVAFVSALLQAVVAIAVVGAAYFVLRGTAITMTVATQALETASYAMIVAFGVWLLVRKLRVSFAPALRRNSAASPLFDGPAPAMSPSGVTASLFADTNEPATAPKDLPAAASRFRADAVSHDHDALAPGSICHECGITHAPDPAMLRMSAFGLRDAWSAVIAVGLRPCSGALLVMTFALLNGLVLGGVLSVFAMALGTAITVSALAALAVGAKGLALRLSGPGSRRAGMVASGIEIGAAVLVILLGALLLAASLQG</sequence>
<feature type="signal peptide" evidence="14">
    <location>
        <begin position="1"/>
        <end position="29"/>
    </location>
</feature>
<keyword evidence="5" id="KW-1003">Cell membrane</keyword>
<keyword evidence="16" id="KW-1185">Reference proteome</keyword>
<evidence type="ECO:0000313" key="16">
    <source>
        <dbReference type="Proteomes" id="UP000247536"/>
    </source>
</evidence>
<evidence type="ECO:0000256" key="6">
    <source>
        <dbReference type="ARBA" id="ARBA00022596"/>
    </source>
</evidence>
<organism evidence="15 16">
    <name type="scientific">Rhizobium wuzhouense</name>
    <dbReference type="NCBI Taxonomy" id="1986026"/>
    <lineage>
        <taxon>Bacteria</taxon>
        <taxon>Pseudomonadati</taxon>
        <taxon>Pseudomonadota</taxon>
        <taxon>Alphaproteobacteria</taxon>
        <taxon>Hyphomicrobiales</taxon>
        <taxon>Rhizobiaceae</taxon>
        <taxon>Rhizobium/Agrobacterium group</taxon>
        <taxon>Rhizobium</taxon>
    </lineage>
</organism>
<evidence type="ECO:0000256" key="3">
    <source>
        <dbReference type="ARBA" id="ARBA00022426"/>
    </source>
</evidence>
<dbReference type="Pfam" id="PF03824">
    <property type="entry name" value="NicO"/>
    <property type="match status" value="1"/>
</dbReference>
<evidence type="ECO:0000256" key="10">
    <source>
        <dbReference type="ARBA" id="ARBA00023112"/>
    </source>
</evidence>
<keyword evidence="14" id="KW-0732">Signal</keyword>
<evidence type="ECO:0000256" key="8">
    <source>
        <dbReference type="ARBA" id="ARBA00022989"/>
    </source>
</evidence>
<comment type="function">
    <text evidence="1">Efflux system for nickel and cobalt.</text>
</comment>
<name>A0ABX5NSM2_9HYPH</name>
<gene>
    <name evidence="15" type="ORF">DMY87_11790</name>
</gene>
<keyword evidence="4 13" id="KW-0813">Transport</keyword>
<evidence type="ECO:0000256" key="11">
    <source>
        <dbReference type="ARBA" id="ARBA00023136"/>
    </source>
</evidence>
<feature type="transmembrane region" description="Helical" evidence="13">
    <location>
        <begin position="158"/>
        <end position="177"/>
    </location>
</feature>
<evidence type="ECO:0000256" key="9">
    <source>
        <dbReference type="ARBA" id="ARBA00023065"/>
    </source>
</evidence>
<feature type="transmembrane region" description="Helical" evidence="13">
    <location>
        <begin position="307"/>
        <end position="333"/>
    </location>
</feature>
<evidence type="ECO:0000256" key="5">
    <source>
        <dbReference type="ARBA" id="ARBA00022475"/>
    </source>
</evidence>
<proteinExistence type="inferred from homology"/>
<feature type="chain" id="PRO_5045343731" description="Nickel/cobalt efflux system" evidence="14">
    <location>
        <begin position="30"/>
        <end position="377"/>
    </location>
</feature>
<dbReference type="InterPro" id="IPR011541">
    <property type="entry name" value="Ni/Co_transpt_high_affinity"/>
</dbReference>
<dbReference type="EMBL" id="QJRY01000004">
    <property type="protein sequence ID" value="PYB73009.1"/>
    <property type="molecule type" value="Genomic_DNA"/>
</dbReference>
<keyword evidence="8 13" id="KW-1133">Transmembrane helix</keyword>
<dbReference type="PANTHER" id="PTHR40659:SF1">
    <property type="entry name" value="NICKEL_COBALT EFFLUX SYSTEM RCNA"/>
    <property type="match status" value="1"/>
</dbReference>
<keyword evidence="10" id="KW-0921">Nickel transport</keyword>
<evidence type="ECO:0000313" key="15">
    <source>
        <dbReference type="EMBL" id="PYB73009.1"/>
    </source>
</evidence>
<evidence type="ECO:0000256" key="12">
    <source>
        <dbReference type="ARBA" id="ARBA00023285"/>
    </source>
</evidence>
<keyword evidence="9" id="KW-0406">Ion transport</keyword>
<feature type="transmembrane region" description="Helical" evidence="13">
    <location>
        <begin position="121"/>
        <end position="146"/>
    </location>
</feature>
<feature type="transmembrane region" description="Helical" evidence="13">
    <location>
        <begin position="80"/>
        <end position="100"/>
    </location>
</feature>
<dbReference type="Proteomes" id="UP000247536">
    <property type="component" value="Unassembled WGS sequence"/>
</dbReference>
<feature type="transmembrane region" description="Helical" evidence="13">
    <location>
        <begin position="354"/>
        <end position="375"/>
    </location>
</feature>